<dbReference type="InterPro" id="IPR020449">
    <property type="entry name" value="Tscrpt_reg_AraC-type_HTH"/>
</dbReference>
<dbReference type="PRINTS" id="PR00032">
    <property type="entry name" value="HTHARAC"/>
</dbReference>
<accession>A0A8J8M7X6</accession>
<dbReference type="InterPro" id="IPR053142">
    <property type="entry name" value="PchR_regulatory_protein"/>
</dbReference>
<gene>
    <name evidence="5" type="ORF">HYG85_03435</name>
</gene>
<proteinExistence type="predicted"/>
<dbReference type="KEGG" id="vgu:HYG85_03435"/>
<dbReference type="InterPro" id="IPR018060">
    <property type="entry name" value="HTH_AraC"/>
</dbReference>
<keyword evidence="6" id="KW-1185">Reference proteome</keyword>
<sequence length="323" mass="37558">MRRVEENQSYYRSIIDKQIPQKNSVLYKVASYAGKGTMRSYNVMPGVEVIYNDMELFKPLNKTMKIDVDSIEINYCLKGHVEIKFKNQRYAYMSDGDISLFNCQTDALYCDFTTKPYVGITVMLYLPDIIKSLNNMLGTNEFREETFFQKVFETDSCIISNANESVEHIFKELWVLPDKFKTYLMKIKITELLLYLLSDSDYKDNRVIYFSKTSVDKIKEARRIIVTRLDEWITVGTLSEMVGMNATDLEKGFKSIYDYPVFSYSRIRKMQRAKELLIDSNMSIMDISLACGYSNGGKFAKAFKNEFNMTPSKYRKSGVISKP</sequence>
<evidence type="ECO:0000256" key="2">
    <source>
        <dbReference type="ARBA" id="ARBA00023125"/>
    </source>
</evidence>
<protein>
    <submittedName>
        <fullName evidence="5">Helix-turn-helix transcriptional regulator</fullName>
    </submittedName>
</protein>
<dbReference type="GO" id="GO:0043565">
    <property type="term" value="F:sequence-specific DNA binding"/>
    <property type="evidence" value="ECO:0007669"/>
    <property type="project" value="InterPro"/>
</dbReference>
<evidence type="ECO:0000313" key="6">
    <source>
        <dbReference type="Proteomes" id="UP000677305"/>
    </source>
</evidence>
<name>A0A8J8M7X6_9FIRM</name>
<keyword evidence="2" id="KW-0238">DNA-binding</keyword>
<dbReference type="InterPro" id="IPR018062">
    <property type="entry name" value="HTH_AraC-typ_CS"/>
</dbReference>
<dbReference type="AlphaFoldDB" id="A0A8J8M7X6"/>
<evidence type="ECO:0000256" key="3">
    <source>
        <dbReference type="ARBA" id="ARBA00023163"/>
    </source>
</evidence>
<keyword evidence="3" id="KW-0804">Transcription</keyword>
<feature type="domain" description="HTH araC/xylS-type" evidence="4">
    <location>
        <begin position="219"/>
        <end position="317"/>
    </location>
</feature>
<dbReference type="Proteomes" id="UP000677305">
    <property type="component" value="Chromosome"/>
</dbReference>
<dbReference type="PROSITE" id="PS00041">
    <property type="entry name" value="HTH_ARAC_FAMILY_1"/>
    <property type="match status" value="1"/>
</dbReference>
<evidence type="ECO:0000259" key="4">
    <source>
        <dbReference type="PROSITE" id="PS01124"/>
    </source>
</evidence>
<dbReference type="PROSITE" id="PS01124">
    <property type="entry name" value="HTH_ARAC_FAMILY_2"/>
    <property type="match status" value="1"/>
</dbReference>
<dbReference type="PANTHER" id="PTHR47893:SF1">
    <property type="entry name" value="REGULATORY PROTEIN PCHR"/>
    <property type="match status" value="1"/>
</dbReference>
<dbReference type="InterPro" id="IPR009057">
    <property type="entry name" value="Homeodomain-like_sf"/>
</dbReference>
<evidence type="ECO:0000313" key="5">
    <source>
        <dbReference type="EMBL" id="QUH28017.1"/>
    </source>
</evidence>
<dbReference type="SUPFAM" id="SSF46689">
    <property type="entry name" value="Homeodomain-like"/>
    <property type="match status" value="1"/>
</dbReference>
<dbReference type="SMART" id="SM00342">
    <property type="entry name" value="HTH_ARAC"/>
    <property type="match status" value="1"/>
</dbReference>
<keyword evidence="1" id="KW-0805">Transcription regulation</keyword>
<dbReference type="GO" id="GO:0003700">
    <property type="term" value="F:DNA-binding transcription factor activity"/>
    <property type="evidence" value="ECO:0007669"/>
    <property type="project" value="InterPro"/>
</dbReference>
<dbReference type="RefSeq" id="WP_212692294.1">
    <property type="nucleotide sequence ID" value="NZ_CP058561.1"/>
</dbReference>
<dbReference type="EMBL" id="CP058561">
    <property type="protein sequence ID" value="QUH28017.1"/>
    <property type="molecule type" value="Genomic_DNA"/>
</dbReference>
<dbReference type="Pfam" id="PF12833">
    <property type="entry name" value="HTH_18"/>
    <property type="match status" value="1"/>
</dbReference>
<organism evidence="5 6">
    <name type="scientific">Vallitalea guaymasensis</name>
    <dbReference type="NCBI Taxonomy" id="1185412"/>
    <lineage>
        <taxon>Bacteria</taxon>
        <taxon>Bacillati</taxon>
        <taxon>Bacillota</taxon>
        <taxon>Clostridia</taxon>
        <taxon>Lachnospirales</taxon>
        <taxon>Vallitaleaceae</taxon>
        <taxon>Vallitalea</taxon>
    </lineage>
</organism>
<evidence type="ECO:0000256" key="1">
    <source>
        <dbReference type="ARBA" id="ARBA00023015"/>
    </source>
</evidence>
<dbReference type="Gene3D" id="1.10.10.60">
    <property type="entry name" value="Homeodomain-like"/>
    <property type="match status" value="2"/>
</dbReference>
<reference evidence="5 6" key="1">
    <citation type="submission" date="2020-07" db="EMBL/GenBank/DDBJ databases">
        <title>Vallitalea guaymasensis genome.</title>
        <authorList>
            <person name="Postec A."/>
        </authorList>
    </citation>
    <scope>NUCLEOTIDE SEQUENCE [LARGE SCALE GENOMIC DNA]</scope>
    <source>
        <strain evidence="5 6">Ra1766G1</strain>
    </source>
</reference>
<dbReference type="PANTHER" id="PTHR47893">
    <property type="entry name" value="REGULATORY PROTEIN PCHR"/>
    <property type="match status" value="1"/>
</dbReference>